<proteinExistence type="predicted"/>
<feature type="domain" description="Restriction of telomere capping protein 4 C-terminal" evidence="3">
    <location>
        <begin position="402"/>
        <end position="485"/>
    </location>
</feature>
<keyword evidence="5" id="KW-1185">Reference proteome</keyword>
<evidence type="ECO:0000256" key="2">
    <source>
        <dbReference type="SAM" id="MobiDB-lite"/>
    </source>
</evidence>
<dbReference type="Pfam" id="PF14474">
    <property type="entry name" value="RTC4"/>
    <property type="match status" value="1"/>
</dbReference>
<keyword evidence="1" id="KW-0175">Coiled coil</keyword>
<evidence type="ECO:0000259" key="3">
    <source>
        <dbReference type="Pfam" id="PF14474"/>
    </source>
</evidence>
<feature type="compositionally biased region" description="Basic residues" evidence="2">
    <location>
        <begin position="165"/>
        <end position="178"/>
    </location>
</feature>
<gene>
    <name evidence="4" type="ORF">JVT61DRAFT_15495</name>
</gene>
<dbReference type="OrthoDB" id="3269466at2759"/>
<organism evidence="4 5">
    <name type="scientific">Boletus reticuloceps</name>
    <dbReference type="NCBI Taxonomy" id="495285"/>
    <lineage>
        <taxon>Eukaryota</taxon>
        <taxon>Fungi</taxon>
        <taxon>Dikarya</taxon>
        <taxon>Basidiomycota</taxon>
        <taxon>Agaricomycotina</taxon>
        <taxon>Agaricomycetes</taxon>
        <taxon>Agaricomycetidae</taxon>
        <taxon>Boletales</taxon>
        <taxon>Boletineae</taxon>
        <taxon>Boletaceae</taxon>
        <taxon>Boletoideae</taxon>
        <taxon>Boletus</taxon>
    </lineage>
</organism>
<dbReference type="InterPro" id="IPR028094">
    <property type="entry name" value="RTC4_C"/>
</dbReference>
<feature type="region of interest" description="Disordered" evidence="2">
    <location>
        <begin position="138"/>
        <end position="217"/>
    </location>
</feature>
<comment type="caution">
    <text evidence="4">The sequence shown here is derived from an EMBL/GenBank/DDBJ whole genome shotgun (WGS) entry which is preliminary data.</text>
</comment>
<dbReference type="AlphaFoldDB" id="A0A8I2YCJ4"/>
<sequence>MSHVITVTDSYSNITGMARTKLCNRKSKGMDKTLLDAFTTAFDNLQKQIRTLQRKAPTKEKKILEGSKKLIPKPPGSAGKSTGYNLQDAMGLGKKTHQYNCYLKGVRALSEAILEPKKTWRQQPMALRVQVVGLVPVAPKKSNPPARPTGDDDDDTMNVDAEHPSHKKSVPKGKKKKPATNPSKVPVAPKKSNSGARPTGDDNISNENANEHQHPKWQRMIEKTSDKNQVDVESCLDGPPPVCKSCNCSQAKHVAGSILISRCPQEDCTDIIPDEPHPRLKDLIHYRKELVVWGAHKTRFAQVDLDICQELSNELWMLQVARANGYLEVINFAVLPGRINKMSDLVKSLIWAAASSDLKCLERNFIFCRLIYDLVQTNIGTTPEDALVNFSALRYSAIPDMIREKSRPGYYGAIGYEVIYGVIIDQVEAMSPNMDTFYPLSVERLIQFILIPNVACQLIAEDKHINLQDAYEDLIHSSDVGGALQQVESDEERIEDLNIAFTTAERGVASPVGETHKERINRRPVDDRTILDAMTNINSVTLTVV</sequence>
<dbReference type="EMBL" id="JAGFBS010000092">
    <property type="protein sequence ID" value="KAG6369284.1"/>
    <property type="molecule type" value="Genomic_DNA"/>
</dbReference>
<protein>
    <recommendedName>
        <fullName evidence="3">Restriction of telomere capping protein 4 C-terminal domain-containing protein</fullName>
    </recommendedName>
</protein>
<evidence type="ECO:0000313" key="5">
    <source>
        <dbReference type="Proteomes" id="UP000683000"/>
    </source>
</evidence>
<feature type="compositionally biased region" description="Polar residues" evidence="2">
    <location>
        <begin position="191"/>
        <end position="208"/>
    </location>
</feature>
<reference evidence="4" key="1">
    <citation type="submission" date="2021-03" db="EMBL/GenBank/DDBJ databases">
        <title>Evolutionary innovations through gain and loss of genes in the ectomycorrhizal Boletales.</title>
        <authorList>
            <person name="Wu G."/>
            <person name="Miyauchi S."/>
            <person name="Morin E."/>
            <person name="Yang Z.-L."/>
            <person name="Xu J."/>
            <person name="Martin F.M."/>
        </authorList>
    </citation>
    <scope>NUCLEOTIDE SEQUENCE</scope>
    <source>
        <strain evidence="4">BR01</strain>
    </source>
</reference>
<dbReference type="Proteomes" id="UP000683000">
    <property type="component" value="Unassembled WGS sequence"/>
</dbReference>
<accession>A0A8I2YCJ4</accession>
<feature type="coiled-coil region" evidence="1">
    <location>
        <begin position="35"/>
        <end position="62"/>
    </location>
</feature>
<name>A0A8I2YCJ4_9AGAM</name>
<evidence type="ECO:0000256" key="1">
    <source>
        <dbReference type="SAM" id="Coils"/>
    </source>
</evidence>
<evidence type="ECO:0000313" key="4">
    <source>
        <dbReference type="EMBL" id="KAG6369284.1"/>
    </source>
</evidence>